<dbReference type="InterPro" id="IPR016035">
    <property type="entry name" value="Acyl_Trfase/lysoPLipase"/>
</dbReference>
<feature type="transmembrane region" description="Helical" evidence="2">
    <location>
        <begin position="446"/>
        <end position="469"/>
    </location>
</feature>
<keyword evidence="2" id="KW-1133">Transmembrane helix</keyword>
<feature type="transmembrane region" description="Helical" evidence="2">
    <location>
        <begin position="118"/>
        <end position="140"/>
    </location>
</feature>
<keyword evidence="4" id="KW-1185">Reference proteome</keyword>
<evidence type="ECO:0000313" key="4">
    <source>
        <dbReference type="Proteomes" id="UP000198832"/>
    </source>
</evidence>
<feature type="transmembrane region" description="Helical" evidence="2">
    <location>
        <begin position="509"/>
        <end position="529"/>
    </location>
</feature>
<evidence type="ECO:0000256" key="1">
    <source>
        <dbReference type="SAM" id="MobiDB-lite"/>
    </source>
</evidence>
<dbReference type="EMBL" id="FOLB01000005">
    <property type="protein sequence ID" value="SFC30511.1"/>
    <property type="molecule type" value="Genomic_DNA"/>
</dbReference>
<dbReference type="RefSeq" id="WP_091122480.1">
    <property type="nucleotide sequence ID" value="NZ_FOLB01000005.1"/>
</dbReference>
<feature type="region of interest" description="Disordered" evidence="1">
    <location>
        <begin position="1022"/>
        <end position="1042"/>
    </location>
</feature>
<evidence type="ECO:0008006" key="5">
    <source>
        <dbReference type="Google" id="ProtNLM"/>
    </source>
</evidence>
<evidence type="ECO:0000313" key="3">
    <source>
        <dbReference type="EMBL" id="SFC30511.1"/>
    </source>
</evidence>
<dbReference type="Gene3D" id="3.40.1090.10">
    <property type="entry name" value="Cytosolic phospholipase A2 catalytic domain"/>
    <property type="match status" value="1"/>
</dbReference>
<dbReference type="AlphaFoldDB" id="A0A1I1I345"/>
<feature type="transmembrane region" description="Helical" evidence="2">
    <location>
        <begin position="408"/>
        <end position="425"/>
    </location>
</feature>
<feature type="transmembrane region" description="Helical" evidence="2">
    <location>
        <begin position="84"/>
        <end position="106"/>
    </location>
</feature>
<feature type="transmembrane region" description="Helical" evidence="2">
    <location>
        <begin position="709"/>
        <end position="727"/>
    </location>
</feature>
<sequence>MRTTTAWTPTALYERLQERSARRRAYAALAALTVAAALLAWPGAAADPGARRVPDRLLLSVAGSQEVADAWAEGRYPLTSITEALVWDLPFAVAWSALLALAVLLAARYFRTVTIRRWVAPLTIAALSAGALNLVADLVLLRQVHGGLPLGWRIAAIASWGGLLILLGVVVYVIGGFLSALTGRAIIEALHDADRADDGTTDSGEVKHADEEWIRDDLGLAFSGGGIRAASISLGALQALEETEPGLDWARAKRVTAVSGGSYMTGGWSLARTLDSQHLEPRPWVDVPTGGPGPEEQHLRANLGYLLSNTPRRSTRDKMTDSNGEGPATRSRLDRAERTPGVIATVITGIVFNCFVFLAMLWTAAQLTGWVYRWYYGLACPDWRSHTQALTFADHGCLTATSRPGWPILGWLAVGVVGVLVWVLAAKVAEVRGVAEPPTWLTLPKYVGYSGLGLAAALAVLLAGVPAAMDLLWRPVSAHAVITHLVAVVGGLGSGGAVLRLLRKPLANVAPVLGGTLFGLALAYIGVLWTLEGMTADPADRHRTIMLGLIVGLLLIHFLGAIEFWSLAAFYRGKIRAAFATYRPNDEHRQGSGPLEARPYDNGGAVRGRTPEPLLHSLTLRGDDLVGTPLKICASATVTGRSVRTHAGIPALSVTFDPEHVRMYVPLEGDGRWKQYSAPTEAIDALLQRDAGPVGRDLRRLATGLRPRLTTMLAVGLSSAAVSPAMGRFRIGPVSMLLAFFNVRLGMWIPNPRYAEQLAAQGVTLPRPGLGYLLKEFIGFHDPSDLYLYVTDGGHWENTGLVELLRNRLYKEVVCVDADSGPGNTARSISKAIDLAQLECGATVSINLDCLRSDPAPTPGRDYSHRSVNLGLVRRRVGDGDHLTVLWYTKPALTQDMPPQLLAYREVDPTFPRVSTVDQFFHVAQFAAYRDLGRYNARVVLQARAELSRRLAEHPTYEAFRSWCAAQTLAGGTPPQHWILEELVSLVDQLGRANPCEPDYVERAYRQVRAILVEDAPDDPGSETYLGGMRMPPSTRTVSPFM</sequence>
<feature type="transmembrane region" description="Helical" evidence="2">
    <location>
        <begin position="152"/>
        <end position="174"/>
    </location>
</feature>
<keyword evidence="2" id="KW-0812">Transmembrane</keyword>
<feature type="region of interest" description="Disordered" evidence="1">
    <location>
        <begin position="310"/>
        <end position="332"/>
    </location>
</feature>
<reference evidence="3 4" key="1">
    <citation type="submission" date="2016-10" db="EMBL/GenBank/DDBJ databases">
        <authorList>
            <person name="de Groot N.N."/>
        </authorList>
    </citation>
    <scope>NUCLEOTIDE SEQUENCE [LARGE SCALE GENOMIC DNA]</scope>
    <source>
        <strain evidence="3 4">CGMCC 1.7056</strain>
    </source>
</reference>
<proteinExistence type="predicted"/>
<keyword evidence="2" id="KW-0472">Membrane</keyword>
<dbReference type="OrthoDB" id="100544at2"/>
<protein>
    <recommendedName>
        <fullName evidence="5">Patatin-like phospholipase</fullName>
    </recommendedName>
</protein>
<evidence type="ECO:0000256" key="2">
    <source>
        <dbReference type="SAM" id="Phobius"/>
    </source>
</evidence>
<feature type="transmembrane region" description="Helical" evidence="2">
    <location>
        <begin position="342"/>
        <end position="365"/>
    </location>
</feature>
<organism evidence="3 4">
    <name type="scientific">Nocardioides terrae</name>
    <dbReference type="NCBI Taxonomy" id="574651"/>
    <lineage>
        <taxon>Bacteria</taxon>
        <taxon>Bacillati</taxon>
        <taxon>Actinomycetota</taxon>
        <taxon>Actinomycetes</taxon>
        <taxon>Propionibacteriales</taxon>
        <taxon>Nocardioidaceae</taxon>
        <taxon>Nocardioides</taxon>
    </lineage>
</organism>
<name>A0A1I1I345_9ACTN</name>
<dbReference type="SUPFAM" id="SSF52151">
    <property type="entry name" value="FabD/lysophospholipase-like"/>
    <property type="match status" value="1"/>
</dbReference>
<feature type="transmembrane region" description="Helical" evidence="2">
    <location>
        <begin position="549"/>
        <end position="571"/>
    </location>
</feature>
<gene>
    <name evidence="3" type="ORF">SAMN04487968_105106</name>
</gene>
<feature type="transmembrane region" description="Helical" evidence="2">
    <location>
        <begin position="481"/>
        <end position="502"/>
    </location>
</feature>
<accession>A0A1I1I345</accession>
<dbReference type="Proteomes" id="UP000198832">
    <property type="component" value="Unassembled WGS sequence"/>
</dbReference>